<evidence type="ECO:0000313" key="2">
    <source>
        <dbReference type="Proteomes" id="UP000683925"/>
    </source>
</evidence>
<sequence>MIWRDMYAIRINQFMLYLLLIPALAYVQEQYLMEIYNQVNSIKESISQLEYYSALEKLEWKSRQDREFEEEGMEIYLEHYADIHKLLKQRVNSEKKEKDSLELFIHETYLKVTNLLKRLIIEKDKLIEADVRELAKLKHQTREDTQRRFEEYNFLLVKIKEAIDSPNIQDILKTLELLESKIMIGLFKSNPSQELDFFIKGVDRLFKQSNHSNSKNEALLLLSLMHSVIQETIIEMMNEQLESSFDLLDKELFYSQSKNTHQQAKESLTTLLNKLEITGAKFWNEQLKLIGDEDHLIQILQSSLDQSMLMSNRSIQYHQQLSDTLRAMLERFLQR</sequence>
<reference evidence="1" key="1">
    <citation type="submission" date="2021-01" db="EMBL/GenBank/DDBJ databases">
        <authorList>
            <consortium name="Genoscope - CEA"/>
            <person name="William W."/>
        </authorList>
    </citation>
    <scope>NUCLEOTIDE SEQUENCE</scope>
</reference>
<organism evidence="1 2">
    <name type="scientific">Paramecium octaurelia</name>
    <dbReference type="NCBI Taxonomy" id="43137"/>
    <lineage>
        <taxon>Eukaryota</taxon>
        <taxon>Sar</taxon>
        <taxon>Alveolata</taxon>
        <taxon>Ciliophora</taxon>
        <taxon>Intramacronucleata</taxon>
        <taxon>Oligohymenophorea</taxon>
        <taxon>Peniculida</taxon>
        <taxon>Parameciidae</taxon>
        <taxon>Paramecium</taxon>
    </lineage>
</organism>
<name>A0A8S1X451_PAROT</name>
<keyword evidence="2" id="KW-1185">Reference proteome</keyword>
<evidence type="ECO:0000313" key="1">
    <source>
        <dbReference type="EMBL" id="CAD8195520.1"/>
    </source>
</evidence>
<dbReference type="OrthoDB" id="10300713at2759"/>
<dbReference type="EMBL" id="CAJJDP010000109">
    <property type="protein sequence ID" value="CAD8195520.1"/>
    <property type="molecule type" value="Genomic_DNA"/>
</dbReference>
<accession>A0A8S1X451</accession>
<proteinExistence type="predicted"/>
<gene>
    <name evidence="1" type="ORF">POCTA_138.1.T1090099</name>
</gene>
<dbReference type="Proteomes" id="UP000683925">
    <property type="component" value="Unassembled WGS sequence"/>
</dbReference>
<protein>
    <submittedName>
        <fullName evidence="1">Uncharacterized protein</fullName>
    </submittedName>
</protein>
<comment type="caution">
    <text evidence="1">The sequence shown here is derived from an EMBL/GenBank/DDBJ whole genome shotgun (WGS) entry which is preliminary data.</text>
</comment>
<dbReference type="OMA" id="QETIIEM"/>
<dbReference type="AlphaFoldDB" id="A0A8S1X451"/>